<evidence type="ECO:0000313" key="4">
    <source>
        <dbReference type="Proteomes" id="UP000239388"/>
    </source>
</evidence>
<comment type="caution">
    <text evidence="2">The sequence shown here is derived from an EMBL/GenBank/DDBJ whole genome shotgun (WGS) entry which is preliminary data.</text>
</comment>
<proteinExistence type="predicted"/>
<gene>
    <name evidence="2" type="ORF">C5Y93_00715</name>
    <name evidence="1" type="ORF">C5Y98_14465</name>
</gene>
<evidence type="ECO:0000313" key="1">
    <source>
        <dbReference type="EMBL" id="PQO35152.1"/>
    </source>
</evidence>
<protein>
    <submittedName>
        <fullName evidence="2">Uncharacterized protein</fullName>
    </submittedName>
</protein>
<evidence type="ECO:0000313" key="3">
    <source>
        <dbReference type="Proteomes" id="UP000237819"/>
    </source>
</evidence>
<sequence length="178" mass="18360">MRLNISGLPLQGRVRTIAASLWMFPVLFPDVMIRFAAILLTILGLALGPASGVLFAAPLCAAPGEASCSCAQATTAACCTATAKSCCSVSHGACCDGSDAGQHLIGSTCDGCKCCLEPTDNPLAPGNASEIHSPVDLLVFWSAPVATQPASLDPSRGRDDFKAGATVSLQVLHCRWRN</sequence>
<dbReference type="AlphaFoldDB" id="A0A2S8GU59"/>
<organism evidence="2 3">
    <name type="scientific">Blastopirellula marina</name>
    <dbReference type="NCBI Taxonomy" id="124"/>
    <lineage>
        <taxon>Bacteria</taxon>
        <taxon>Pseudomonadati</taxon>
        <taxon>Planctomycetota</taxon>
        <taxon>Planctomycetia</taxon>
        <taxon>Pirellulales</taxon>
        <taxon>Pirellulaceae</taxon>
        <taxon>Blastopirellula</taxon>
    </lineage>
</organism>
<name>A0A2S8GU59_9BACT</name>
<dbReference type="Proteomes" id="UP000239388">
    <property type="component" value="Unassembled WGS sequence"/>
</dbReference>
<dbReference type="EMBL" id="PUHZ01000002">
    <property type="protein sequence ID" value="PQO47942.1"/>
    <property type="molecule type" value="Genomic_DNA"/>
</dbReference>
<dbReference type="EMBL" id="PUIB01000016">
    <property type="protein sequence ID" value="PQO35152.1"/>
    <property type="molecule type" value="Genomic_DNA"/>
</dbReference>
<evidence type="ECO:0000313" key="2">
    <source>
        <dbReference type="EMBL" id="PQO47942.1"/>
    </source>
</evidence>
<dbReference type="Proteomes" id="UP000237819">
    <property type="component" value="Unassembled WGS sequence"/>
</dbReference>
<reference evidence="3 4" key="1">
    <citation type="submission" date="2018-02" db="EMBL/GenBank/DDBJ databases">
        <title>Comparative genomes isolates from brazilian mangrove.</title>
        <authorList>
            <person name="Araujo J.E."/>
            <person name="Taketani R.G."/>
            <person name="Silva M.C.P."/>
            <person name="Loureco M.V."/>
            <person name="Andreote F.D."/>
        </authorList>
    </citation>
    <scope>NUCLEOTIDE SEQUENCE [LARGE SCALE GENOMIC DNA]</scope>
    <source>
        <strain evidence="1 4">NAP PRIS-MGV</strain>
        <strain evidence="2 3">Nap-Phe MGV</strain>
    </source>
</reference>
<accession>A0A2S8GU59</accession>